<name>A0A382NIY2_9ZZZZ</name>
<keyword evidence="1" id="KW-0472">Membrane</keyword>
<sequence>MINTNLSQFFRSFFYLFTGFIIFDCSRVLVRPIISGLSLDFSNVFHYLLHVKYFWEFSITNNSLFWIFALTCVGVAILMKDRSKSLWQTIISKEQRAASLTAVGLFSFITLAIVLAAYLPDIIYDYKYDQCLSSFWYCFDFLK</sequence>
<protein>
    <submittedName>
        <fullName evidence="2">Uncharacterized protein</fullName>
    </submittedName>
</protein>
<organism evidence="2">
    <name type="scientific">marine metagenome</name>
    <dbReference type="NCBI Taxonomy" id="408172"/>
    <lineage>
        <taxon>unclassified sequences</taxon>
        <taxon>metagenomes</taxon>
        <taxon>ecological metagenomes</taxon>
    </lineage>
</organism>
<dbReference type="AlphaFoldDB" id="A0A382NIY2"/>
<reference evidence="2" key="1">
    <citation type="submission" date="2018-05" db="EMBL/GenBank/DDBJ databases">
        <authorList>
            <person name="Lanie J.A."/>
            <person name="Ng W.-L."/>
            <person name="Kazmierczak K.M."/>
            <person name="Andrzejewski T.M."/>
            <person name="Davidsen T.M."/>
            <person name="Wayne K.J."/>
            <person name="Tettelin H."/>
            <person name="Glass J.I."/>
            <person name="Rusch D."/>
            <person name="Podicherti R."/>
            <person name="Tsui H.-C.T."/>
            <person name="Winkler M.E."/>
        </authorList>
    </citation>
    <scope>NUCLEOTIDE SEQUENCE</scope>
</reference>
<proteinExistence type="predicted"/>
<dbReference type="EMBL" id="UINC01100308">
    <property type="protein sequence ID" value="SVC60265.1"/>
    <property type="molecule type" value="Genomic_DNA"/>
</dbReference>
<evidence type="ECO:0000313" key="2">
    <source>
        <dbReference type="EMBL" id="SVC60265.1"/>
    </source>
</evidence>
<gene>
    <name evidence="2" type="ORF">METZ01_LOCUS313119</name>
</gene>
<feature type="transmembrane region" description="Helical" evidence="1">
    <location>
        <begin position="54"/>
        <end position="79"/>
    </location>
</feature>
<keyword evidence="1" id="KW-1133">Transmembrane helix</keyword>
<feature type="transmembrane region" description="Helical" evidence="1">
    <location>
        <begin position="100"/>
        <end position="119"/>
    </location>
</feature>
<keyword evidence="1" id="KW-0812">Transmembrane</keyword>
<evidence type="ECO:0000256" key="1">
    <source>
        <dbReference type="SAM" id="Phobius"/>
    </source>
</evidence>
<feature type="transmembrane region" description="Helical" evidence="1">
    <location>
        <begin position="12"/>
        <end position="34"/>
    </location>
</feature>
<accession>A0A382NIY2</accession>